<reference evidence="3" key="1">
    <citation type="journal article" date="2014" name="Proc. Natl. Acad. Sci. U.S.A.">
        <title>Extensive sampling of basidiomycete genomes demonstrates inadequacy of the white-rot/brown-rot paradigm for wood decay fungi.</title>
        <authorList>
            <person name="Riley R."/>
            <person name="Salamov A.A."/>
            <person name="Brown D.W."/>
            <person name="Nagy L.G."/>
            <person name="Floudas D."/>
            <person name="Held B.W."/>
            <person name="Levasseur A."/>
            <person name="Lombard V."/>
            <person name="Morin E."/>
            <person name="Otillar R."/>
            <person name="Lindquist E.A."/>
            <person name="Sun H."/>
            <person name="LaButti K.M."/>
            <person name="Schmutz J."/>
            <person name="Jabbour D."/>
            <person name="Luo H."/>
            <person name="Baker S.E."/>
            <person name="Pisabarro A.G."/>
            <person name="Walton J.D."/>
            <person name="Blanchette R.A."/>
            <person name="Henrissat B."/>
            <person name="Martin F."/>
            <person name="Cullen D."/>
            <person name="Hibbett D.S."/>
            <person name="Grigoriev I.V."/>
        </authorList>
    </citation>
    <scope>NUCLEOTIDE SEQUENCE [LARGE SCALE GENOMIC DNA]</scope>
    <source>
        <strain evidence="3">CBS 339.88</strain>
    </source>
</reference>
<dbReference type="EMBL" id="KL142394">
    <property type="protein sequence ID" value="KDR71171.1"/>
    <property type="molecule type" value="Genomic_DNA"/>
</dbReference>
<organism evidence="2 3">
    <name type="scientific">Galerina marginata (strain CBS 339.88)</name>
    <dbReference type="NCBI Taxonomy" id="685588"/>
    <lineage>
        <taxon>Eukaryota</taxon>
        <taxon>Fungi</taxon>
        <taxon>Dikarya</taxon>
        <taxon>Basidiomycota</taxon>
        <taxon>Agaricomycotina</taxon>
        <taxon>Agaricomycetes</taxon>
        <taxon>Agaricomycetidae</taxon>
        <taxon>Agaricales</taxon>
        <taxon>Agaricineae</taxon>
        <taxon>Strophariaceae</taxon>
        <taxon>Galerina</taxon>
    </lineage>
</organism>
<evidence type="ECO:0000313" key="3">
    <source>
        <dbReference type="Proteomes" id="UP000027222"/>
    </source>
</evidence>
<sequence length="110" mass="11764">MRAVAGTSAFVAPAPASEQRQLRAVADERRPRPPTIDGTHSASRTTTTDVPARYSLTMVLDDDDELDSSSRTPGHAAAMSAAAARSNQHIRHARPPPSPRNYDDDDEGNG</sequence>
<keyword evidence="3" id="KW-1185">Reference proteome</keyword>
<dbReference type="HOGENOM" id="CLU_2171262_0_0_1"/>
<protein>
    <submittedName>
        <fullName evidence="2">Uncharacterized protein</fullName>
    </submittedName>
</protein>
<gene>
    <name evidence="2" type="ORF">GALMADRAFT_144231</name>
</gene>
<evidence type="ECO:0000256" key="1">
    <source>
        <dbReference type="SAM" id="MobiDB-lite"/>
    </source>
</evidence>
<name>A0A067SJT0_GALM3</name>
<dbReference type="AlphaFoldDB" id="A0A067SJT0"/>
<accession>A0A067SJT0</accession>
<feature type="region of interest" description="Disordered" evidence="1">
    <location>
        <begin position="1"/>
        <end position="110"/>
    </location>
</feature>
<evidence type="ECO:0000313" key="2">
    <source>
        <dbReference type="EMBL" id="KDR71171.1"/>
    </source>
</evidence>
<proteinExistence type="predicted"/>
<dbReference type="Proteomes" id="UP000027222">
    <property type="component" value="Unassembled WGS sequence"/>
</dbReference>
<feature type="compositionally biased region" description="Polar residues" evidence="1">
    <location>
        <begin position="38"/>
        <end position="49"/>
    </location>
</feature>